<evidence type="ECO:0000313" key="1">
    <source>
        <dbReference type="EMBL" id="ERT09814.1"/>
    </source>
</evidence>
<dbReference type="RefSeq" id="WP_023063877.1">
    <property type="nucleotide sequence ID" value="NZ_AUZM01000001.1"/>
</dbReference>
<dbReference type="PATRIC" id="fig|1348334.3.peg.150"/>
<keyword evidence="2" id="KW-1185">Reference proteome</keyword>
<dbReference type="Proteomes" id="UP000017127">
    <property type="component" value="Unassembled WGS sequence"/>
</dbReference>
<dbReference type="AlphaFoldDB" id="U7QPA4"/>
<name>U7QPA4_9CYAN</name>
<evidence type="ECO:0000313" key="2">
    <source>
        <dbReference type="Proteomes" id="UP000017127"/>
    </source>
</evidence>
<gene>
    <name evidence="1" type="ORF">M595_0153</name>
</gene>
<sequence length="248" mass="28793">MVNGTLLEKEPDRLCESTADVNSIQLILNSYLNPHSFSDEIDEFFREIAALRGESVENTIEQMKEGTRKYLEAVDTKIDFEDDLPSDINLYVEKLEKLAVGIELCWDLFSDESRQFFINWAYQFTRQANSKFLGFQGFMIQLKLLIPSLKTQENLYKKYKDSFLLIPKAVDRAIELRKSKSTSQLWITAQTLLKQVKTMNVKQPSSLLPYLKHLGRTPEEQLEKNQAAMAWAKSRLQEIEDKRNGNKI</sequence>
<reference evidence="1 2" key="1">
    <citation type="journal article" date="2013" name="Front. Microbiol.">
        <title>Comparative genomic analyses of the cyanobacterium, Lyngbya aestuarii BL J, a powerful hydrogen producer.</title>
        <authorList>
            <person name="Kothari A."/>
            <person name="Vaughn M."/>
            <person name="Garcia-Pichel F."/>
        </authorList>
    </citation>
    <scope>NUCLEOTIDE SEQUENCE [LARGE SCALE GENOMIC DNA]</scope>
    <source>
        <strain evidence="1 2">BL J</strain>
    </source>
</reference>
<accession>U7QPA4</accession>
<dbReference type="EMBL" id="AUZM01000001">
    <property type="protein sequence ID" value="ERT09814.1"/>
    <property type="molecule type" value="Genomic_DNA"/>
</dbReference>
<dbReference type="OrthoDB" id="582024at2"/>
<organism evidence="1 2">
    <name type="scientific">Lyngbya aestuarii BL J</name>
    <dbReference type="NCBI Taxonomy" id="1348334"/>
    <lineage>
        <taxon>Bacteria</taxon>
        <taxon>Bacillati</taxon>
        <taxon>Cyanobacteriota</taxon>
        <taxon>Cyanophyceae</taxon>
        <taxon>Oscillatoriophycideae</taxon>
        <taxon>Oscillatoriales</taxon>
        <taxon>Microcoleaceae</taxon>
        <taxon>Lyngbya</taxon>
    </lineage>
</organism>
<proteinExistence type="predicted"/>
<comment type="caution">
    <text evidence="1">The sequence shown here is derived from an EMBL/GenBank/DDBJ whole genome shotgun (WGS) entry which is preliminary data.</text>
</comment>
<protein>
    <submittedName>
        <fullName evidence="1">Uncharacterized protein</fullName>
    </submittedName>
</protein>